<evidence type="ECO:0000313" key="3">
    <source>
        <dbReference type="Proteomes" id="UP000027265"/>
    </source>
</evidence>
<feature type="region of interest" description="Disordered" evidence="1">
    <location>
        <begin position="139"/>
        <end position="159"/>
    </location>
</feature>
<reference evidence="3" key="1">
    <citation type="journal article" date="2014" name="Proc. Natl. Acad. Sci. U.S.A.">
        <title>Extensive sampling of basidiomycete genomes demonstrates inadequacy of the white-rot/brown-rot paradigm for wood decay fungi.</title>
        <authorList>
            <person name="Riley R."/>
            <person name="Salamov A.A."/>
            <person name="Brown D.W."/>
            <person name="Nagy L.G."/>
            <person name="Floudas D."/>
            <person name="Held B.W."/>
            <person name="Levasseur A."/>
            <person name="Lombard V."/>
            <person name="Morin E."/>
            <person name="Otillar R."/>
            <person name="Lindquist E.A."/>
            <person name="Sun H."/>
            <person name="LaButti K.M."/>
            <person name="Schmutz J."/>
            <person name="Jabbour D."/>
            <person name="Luo H."/>
            <person name="Baker S.E."/>
            <person name="Pisabarro A.G."/>
            <person name="Walton J.D."/>
            <person name="Blanchette R.A."/>
            <person name="Henrissat B."/>
            <person name="Martin F."/>
            <person name="Cullen D."/>
            <person name="Hibbett D.S."/>
            <person name="Grigoriev I.V."/>
        </authorList>
    </citation>
    <scope>NUCLEOTIDE SEQUENCE [LARGE SCALE GENOMIC DNA]</scope>
    <source>
        <strain evidence="3">MUCL 33604</strain>
    </source>
</reference>
<feature type="compositionally biased region" description="Basic and acidic residues" evidence="1">
    <location>
        <begin position="351"/>
        <end position="362"/>
    </location>
</feature>
<organism evidence="2 3">
    <name type="scientific">Jaapia argillacea MUCL 33604</name>
    <dbReference type="NCBI Taxonomy" id="933084"/>
    <lineage>
        <taxon>Eukaryota</taxon>
        <taxon>Fungi</taxon>
        <taxon>Dikarya</taxon>
        <taxon>Basidiomycota</taxon>
        <taxon>Agaricomycotina</taxon>
        <taxon>Agaricomycetes</taxon>
        <taxon>Agaricomycetidae</taxon>
        <taxon>Jaapiales</taxon>
        <taxon>Jaapiaceae</taxon>
        <taxon>Jaapia</taxon>
    </lineage>
</organism>
<proteinExistence type="predicted"/>
<evidence type="ECO:0000313" key="2">
    <source>
        <dbReference type="EMBL" id="KDQ54717.1"/>
    </source>
</evidence>
<evidence type="ECO:0000256" key="1">
    <source>
        <dbReference type="SAM" id="MobiDB-lite"/>
    </source>
</evidence>
<accession>A0A067PTV4</accession>
<dbReference type="HOGENOM" id="CLU_707994_0_0_1"/>
<name>A0A067PTV4_9AGAM</name>
<keyword evidence="3" id="KW-1185">Reference proteome</keyword>
<dbReference type="AlphaFoldDB" id="A0A067PTV4"/>
<dbReference type="Proteomes" id="UP000027265">
    <property type="component" value="Unassembled WGS sequence"/>
</dbReference>
<protein>
    <submittedName>
        <fullName evidence="2">Uncharacterized protein</fullName>
    </submittedName>
</protein>
<gene>
    <name evidence="2" type="ORF">JAAARDRAFT_196134</name>
</gene>
<sequence>MTSFFTTPAPDSEFTSLSTATREVHKPLKNLFQAPKLPTHHVPGLMFKLFTPFTRQICSSILRRRTFIDYHLYDATVRVSQGSIADDDPSVNQTMGDVCIWVFSKEMIILCKDVPVEEEEGKQSVDEQEEEQVLDDYIAPPWPLEDDTNPPPFSSATSTQTDEPAVIQIDEPAPIHSHNSVPIPNHDLTLPYSPPNGPLPPNHTVVQPMEPHPDGPHTYIPEPSPTDNIPSTELPYDFVDPRMVLGGIGDALDHLNDDIMSCFAGNTYHKPNLLHSFNYLQRQVLRRVGYLMLIYSINQDTSELHSGLMVIGMDLYKGVIVLVNTMSRCCLNNLYYFTQREAEAALWDERNYSENQNPREQHSGQGSGGRRSY</sequence>
<dbReference type="EMBL" id="KL197727">
    <property type="protein sequence ID" value="KDQ54717.1"/>
    <property type="molecule type" value="Genomic_DNA"/>
</dbReference>
<feature type="region of interest" description="Disordered" evidence="1">
    <location>
        <begin position="351"/>
        <end position="373"/>
    </location>
</feature>
<dbReference type="InParanoid" id="A0A067PTV4"/>